<sequence>MEQVLKRIHVVQQINNGYNLSQIIPIVASENSNKVNSAFFKHEHESIKRKSINILEKIDIIKRWQLNLICPDRQLFKQFDKNNKFCNKVTIVKKIFENQKNLEKRDKRPEISSKKKNLNYARITMPTKVQFIGEGHQNIPWCVHSFQLMEDNKGALITRSTHQRTPG</sequence>
<comment type="caution">
    <text evidence="1">The sequence shown here is derived from an EMBL/GenBank/DDBJ whole genome shotgun (WGS) entry which is preliminary data.</text>
</comment>
<organism evidence="1 2">
    <name type="scientific">Intoshia linei</name>
    <dbReference type="NCBI Taxonomy" id="1819745"/>
    <lineage>
        <taxon>Eukaryota</taxon>
        <taxon>Metazoa</taxon>
        <taxon>Spiralia</taxon>
        <taxon>Lophotrochozoa</taxon>
        <taxon>Mesozoa</taxon>
        <taxon>Orthonectida</taxon>
        <taxon>Rhopaluridae</taxon>
        <taxon>Intoshia</taxon>
    </lineage>
</organism>
<dbReference type="Proteomes" id="UP000078046">
    <property type="component" value="Unassembled WGS sequence"/>
</dbReference>
<proteinExistence type="predicted"/>
<protein>
    <submittedName>
        <fullName evidence="1">Uncharacterized protein</fullName>
    </submittedName>
</protein>
<reference evidence="1 2" key="1">
    <citation type="submission" date="2016-04" db="EMBL/GenBank/DDBJ databases">
        <title>The genome of Intoshia linei affirms orthonectids as highly simplified spiralians.</title>
        <authorList>
            <person name="Mikhailov K.V."/>
            <person name="Slusarev G.S."/>
            <person name="Nikitin M.A."/>
            <person name="Logacheva M.D."/>
            <person name="Penin A."/>
            <person name="Aleoshin V."/>
            <person name="Panchin Y.V."/>
        </authorList>
    </citation>
    <scope>NUCLEOTIDE SEQUENCE [LARGE SCALE GENOMIC DNA]</scope>
    <source>
        <strain evidence="1">Intl2013</strain>
        <tissue evidence="1">Whole animal</tissue>
    </source>
</reference>
<accession>A0A177AQG3</accession>
<name>A0A177AQG3_9BILA</name>
<evidence type="ECO:0000313" key="2">
    <source>
        <dbReference type="Proteomes" id="UP000078046"/>
    </source>
</evidence>
<keyword evidence="2" id="KW-1185">Reference proteome</keyword>
<dbReference type="AlphaFoldDB" id="A0A177AQG3"/>
<evidence type="ECO:0000313" key="1">
    <source>
        <dbReference type="EMBL" id="OAF64040.1"/>
    </source>
</evidence>
<gene>
    <name evidence="1" type="ORF">A3Q56_08256</name>
</gene>
<dbReference type="EMBL" id="LWCA01002195">
    <property type="protein sequence ID" value="OAF64040.1"/>
    <property type="molecule type" value="Genomic_DNA"/>
</dbReference>